<reference evidence="3" key="2">
    <citation type="submission" date="2025-08" db="UniProtKB">
        <authorList>
            <consortium name="Ensembl"/>
        </authorList>
    </citation>
    <scope>IDENTIFICATION</scope>
</reference>
<evidence type="ECO:0000313" key="3">
    <source>
        <dbReference type="Ensembl" id="ENSCINP00000035499.1"/>
    </source>
</evidence>
<dbReference type="Proteomes" id="UP000008144">
    <property type="component" value="Unassembled WGS sequence"/>
</dbReference>
<dbReference type="GO" id="GO:0043325">
    <property type="term" value="F:phosphatidylinositol-3,4-bisphosphate binding"/>
    <property type="evidence" value="ECO:0000318"/>
    <property type="project" value="GO_Central"/>
</dbReference>
<dbReference type="Pfam" id="PF00169">
    <property type="entry name" value="PH"/>
    <property type="match status" value="2"/>
</dbReference>
<protein>
    <recommendedName>
        <fullName evidence="2">PH domain-containing protein</fullName>
    </recommendedName>
</protein>
<dbReference type="PANTHER" id="PTHR14336">
    <property type="entry name" value="TANDEM PH DOMAIN CONTAINING PROTEIN"/>
    <property type="match status" value="1"/>
</dbReference>
<dbReference type="InterPro" id="IPR051707">
    <property type="entry name" value="PI-Interact_SigTrans_Reg"/>
</dbReference>
<dbReference type="GO" id="GO:0005543">
    <property type="term" value="F:phospholipid binding"/>
    <property type="evidence" value="ECO:0000318"/>
    <property type="project" value="GO_Central"/>
</dbReference>
<dbReference type="AlphaFoldDB" id="H2Y0R5"/>
<dbReference type="OMA" id="FCNAINI"/>
<dbReference type="STRING" id="7719.ENSCINP00000035499"/>
<reference evidence="4" key="1">
    <citation type="journal article" date="2002" name="Science">
        <title>The draft genome of Ciona intestinalis: insights into chordate and vertebrate origins.</title>
        <authorList>
            <person name="Dehal P."/>
            <person name="Satou Y."/>
            <person name="Campbell R.K."/>
            <person name="Chapman J."/>
            <person name="Degnan B."/>
            <person name="De Tomaso A."/>
            <person name="Davidson B."/>
            <person name="Di Gregorio A."/>
            <person name="Gelpke M."/>
            <person name="Goodstein D.M."/>
            <person name="Harafuji N."/>
            <person name="Hastings K.E."/>
            <person name="Ho I."/>
            <person name="Hotta K."/>
            <person name="Huang W."/>
            <person name="Kawashima T."/>
            <person name="Lemaire P."/>
            <person name="Martinez D."/>
            <person name="Meinertzhagen I.A."/>
            <person name="Necula S."/>
            <person name="Nonaka M."/>
            <person name="Putnam N."/>
            <person name="Rash S."/>
            <person name="Saiga H."/>
            <person name="Satake M."/>
            <person name="Terry A."/>
            <person name="Yamada L."/>
            <person name="Wang H.G."/>
            <person name="Awazu S."/>
            <person name="Azumi K."/>
            <person name="Boore J."/>
            <person name="Branno M."/>
            <person name="Chin-Bow S."/>
            <person name="DeSantis R."/>
            <person name="Doyle S."/>
            <person name="Francino P."/>
            <person name="Keys D.N."/>
            <person name="Haga S."/>
            <person name="Hayashi H."/>
            <person name="Hino K."/>
            <person name="Imai K.S."/>
            <person name="Inaba K."/>
            <person name="Kano S."/>
            <person name="Kobayashi K."/>
            <person name="Kobayashi M."/>
            <person name="Lee B.I."/>
            <person name="Makabe K.W."/>
            <person name="Manohar C."/>
            <person name="Matassi G."/>
            <person name="Medina M."/>
            <person name="Mochizuki Y."/>
            <person name="Mount S."/>
            <person name="Morishita T."/>
            <person name="Miura S."/>
            <person name="Nakayama A."/>
            <person name="Nishizaka S."/>
            <person name="Nomoto H."/>
            <person name="Ohta F."/>
            <person name="Oishi K."/>
            <person name="Rigoutsos I."/>
            <person name="Sano M."/>
            <person name="Sasaki A."/>
            <person name="Sasakura Y."/>
            <person name="Shoguchi E."/>
            <person name="Shin-i T."/>
            <person name="Spagnuolo A."/>
            <person name="Stainier D."/>
            <person name="Suzuki M.M."/>
            <person name="Tassy O."/>
            <person name="Takatori N."/>
            <person name="Tokuoka M."/>
            <person name="Yagi K."/>
            <person name="Yoshizaki F."/>
            <person name="Wada S."/>
            <person name="Zhang C."/>
            <person name="Hyatt P.D."/>
            <person name="Larimer F."/>
            <person name="Detter C."/>
            <person name="Doggett N."/>
            <person name="Glavina T."/>
            <person name="Hawkins T."/>
            <person name="Richardson P."/>
            <person name="Lucas S."/>
            <person name="Kohara Y."/>
            <person name="Levine M."/>
            <person name="Satoh N."/>
            <person name="Rokhsar D.S."/>
        </authorList>
    </citation>
    <scope>NUCLEOTIDE SEQUENCE [LARGE SCALE GENOMIC DNA]</scope>
</reference>
<dbReference type="Gene3D" id="2.30.29.30">
    <property type="entry name" value="Pleckstrin-homology domain (PH domain)/Phosphotyrosine-binding domain (PTB)"/>
    <property type="match status" value="2"/>
</dbReference>
<proteinExistence type="predicted"/>
<evidence type="ECO:0000313" key="4">
    <source>
        <dbReference type="Proteomes" id="UP000008144"/>
    </source>
</evidence>
<feature type="region of interest" description="Disordered" evidence="1">
    <location>
        <begin position="176"/>
        <end position="199"/>
    </location>
</feature>
<dbReference type="PROSITE" id="PS50003">
    <property type="entry name" value="PH_DOMAIN"/>
    <property type="match status" value="2"/>
</dbReference>
<feature type="domain" description="PH" evidence="2">
    <location>
        <begin position="7"/>
        <end position="110"/>
    </location>
</feature>
<evidence type="ECO:0000259" key="2">
    <source>
        <dbReference type="PROSITE" id="PS50003"/>
    </source>
</evidence>
<accession>H2Y0R5</accession>
<evidence type="ECO:0000256" key="1">
    <source>
        <dbReference type="SAM" id="MobiDB-lite"/>
    </source>
</evidence>
<name>H2Y0R5_CIOIN</name>
<dbReference type="PANTHER" id="PTHR14336:SF8">
    <property type="entry name" value="PROTEIN OPY1"/>
    <property type="match status" value="1"/>
</dbReference>
<dbReference type="GO" id="GO:0005886">
    <property type="term" value="C:plasma membrane"/>
    <property type="evidence" value="ECO:0000318"/>
    <property type="project" value="GO_Central"/>
</dbReference>
<feature type="domain" description="PH" evidence="2">
    <location>
        <begin position="205"/>
        <end position="301"/>
    </location>
</feature>
<dbReference type="FunCoup" id="H2Y0R5">
    <property type="interactions" value="15"/>
</dbReference>
<dbReference type="InterPro" id="IPR001849">
    <property type="entry name" value="PH_domain"/>
</dbReference>
<dbReference type="GeneTree" id="ENSGT00940000172136"/>
<dbReference type="InterPro" id="IPR011993">
    <property type="entry name" value="PH-like_dom_sf"/>
</dbReference>
<dbReference type="FunFam" id="2.30.29.30:FF:000286">
    <property type="entry name" value="PH-protein kinase domain containing protein"/>
    <property type="match status" value="1"/>
</dbReference>
<reference evidence="3" key="3">
    <citation type="submission" date="2025-09" db="UniProtKB">
        <authorList>
            <consortium name="Ensembl"/>
        </authorList>
    </citation>
    <scope>IDENTIFICATION</scope>
</reference>
<dbReference type="SUPFAM" id="SSF50729">
    <property type="entry name" value="PH domain-like"/>
    <property type="match status" value="2"/>
</dbReference>
<dbReference type="SMART" id="SM00233">
    <property type="entry name" value="PH"/>
    <property type="match status" value="2"/>
</dbReference>
<dbReference type="InParanoid" id="H2Y0R5"/>
<keyword evidence="4" id="KW-1185">Reference proteome</keyword>
<sequence>MPEVDGQNRHCGYLDIDEMDTKKKFQHRYLIVDRKKGLIQWFIDKPMKASDEDKPCGIINIGYITKVDVASKAKVSYCFVINTPFRPYYVQTINQVELEEWVEIINDASKITVPPEAIRTPGPLPPAPGIIPWRDPTGSQTSLDASIDPEQTFTYRTEIVGGVVVKKKCTLDGQVVPSPTLTHPPTETRRANFPHQPHPPRPTFSIIKQGWAIKQGHVRKNWKRRYFILKQDRFAYYKSDQDKEPIRSIPINEILAARAEDEMKPRDNLLLLATTDKIYYIQAETEDDMYEWVDAFCNAININRVQ</sequence>
<organism evidence="3 4">
    <name type="scientific">Ciona intestinalis</name>
    <name type="common">Transparent sea squirt</name>
    <name type="synonym">Ascidia intestinalis</name>
    <dbReference type="NCBI Taxonomy" id="7719"/>
    <lineage>
        <taxon>Eukaryota</taxon>
        <taxon>Metazoa</taxon>
        <taxon>Chordata</taxon>
        <taxon>Tunicata</taxon>
        <taxon>Ascidiacea</taxon>
        <taxon>Phlebobranchia</taxon>
        <taxon>Cionidae</taxon>
        <taxon>Ciona</taxon>
    </lineage>
</organism>
<dbReference type="Ensembl" id="ENSCINT00000030965.1">
    <property type="protein sequence ID" value="ENSCINP00000035499.1"/>
    <property type="gene ID" value="ENSCING00000015801.2"/>
</dbReference>